<protein>
    <submittedName>
        <fullName evidence="5">SPOSA6832_01030-mRNA-1:cds</fullName>
    </submittedName>
</protein>
<dbReference type="AlphaFoldDB" id="A0A0D6EI82"/>
<feature type="compositionally biased region" description="Polar residues" evidence="4">
    <location>
        <begin position="24"/>
        <end position="33"/>
    </location>
</feature>
<dbReference type="PANTHER" id="PTHR43591">
    <property type="entry name" value="METHYLTRANSFERASE"/>
    <property type="match status" value="1"/>
</dbReference>
<proteinExistence type="inferred from homology"/>
<dbReference type="Gene3D" id="3.40.50.150">
    <property type="entry name" value="Vaccinia Virus protein VP39"/>
    <property type="match status" value="1"/>
</dbReference>
<dbReference type="InterPro" id="IPR004033">
    <property type="entry name" value="UbiE/COQ5_MeTrFase"/>
</dbReference>
<keyword evidence="2" id="KW-0808">Transferase</keyword>
<dbReference type="InterPro" id="IPR029063">
    <property type="entry name" value="SAM-dependent_MTases_sf"/>
</dbReference>
<dbReference type="PANTHER" id="PTHR43591:SF24">
    <property type="entry name" value="2-METHOXY-6-POLYPRENYL-1,4-BENZOQUINOL METHYLASE, MITOCHONDRIAL"/>
    <property type="match status" value="1"/>
</dbReference>
<dbReference type="GO" id="GO:0008425">
    <property type="term" value="F:2-methoxy-6-polyprenyl-1,4-benzoquinol methyltransferase activity"/>
    <property type="evidence" value="ECO:0007669"/>
    <property type="project" value="TreeGrafter"/>
</dbReference>
<dbReference type="OrthoDB" id="6329284at2759"/>
<evidence type="ECO:0000256" key="3">
    <source>
        <dbReference type="ARBA" id="ARBA00022691"/>
    </source>
</evidence>
<feature type="non-terminal residue" evidence="5">
    <location>
        <position position="1"/>
    </location>
</feature>
<evidence type="ECO:0000313" key="5">
    <source>
        <dbReference type="EMBL" id="CEQ39508.1"/>
    </source>
</evidence>
<evidence type="ECO:0000256" key="1">
    <source>
        <dbReference type="ARBA" id="ARBA00022603"/>
    </source>
</evidence>
<dbReference type="Proteomes" id="UP000243876">
    <property type="component" value="Unassembled WGS sequence"/>
</dbReference>
<accession>A0A0D6EI82</accession>
<keyword evidence="3" id="KW-0949">S-adenosyl-L-methionine</keyword>
<name>A0A0D6EI82_SPOSA</name>
<reference evidence="6" key="1">
    <citation type="submission" date="2015-02" db="EMBL/GenBank/DDBJ databases">
        <authorList>
            <person name="Gon?alves P."/>
        </authorList>
    </citation>
    <scope>NUCLEOTIDE SEQUENCE [LARGE SCALE GENOMIC DNA]</scope>
</reference>
<evidence type="ECO:0000313" key="6">
    <source>
        <dbReference type="Proteomes" id="UP000243876"/>
    </source>
</evidence>
<evidence type="ECO:0000256" key="2">
    <source>
        <dbReference type="ARBA" id="ARBA00022679"/>
    </source>
</evidence>
<organism evidence="5 6">
    <name type="scientific">Sporidiobolus salmonicolor</name>
    <name type="common">Yeast-like fungus</name>
    <name type="synonym">Sporobolomyces salmonicolor</name>
    <dbReference type="NCBI Taxonomy" id="5005"/>
    <lineage>
        <taxon>Eukaryota</taxon>
        <taxon>Fungi</taxon>
        <taxon>Dikarya</taxon>
        <taxon>Basidiomycota</taxon>
        <taxon>Pucciniomycotina</taxon>
        <taxon>Microbotryomycetes</taxon>
        <taxon>Sporidiobolales</taxon>
        <taxon>Sporidiobolaceae</taxon>
        <taxon>Sporobolomyces</taxon>
    </lineage>
</organism>
<gene>
    <name evidence="5" type="primary">SPOSA6832_01030</name>
</gene>
<dbReference type="SUPFAM" id="SSF53335">
    <property type="entry name" value="S-adenosyl-L-methionine-dependent methyltransferases"/>
    <property type="match status" value="1"/>
</dbReference>
<dbReference type="CDD" id="cd02440">
    <property type="entry name" value="AdoMet_MTases"/>
    <property type="match status" value="1"/>
</dbReference>
<dbReference type="GO" id="GO:0032259">
    <property type="term" value="P:methylation"/>
    <property type="evidence" value="ECO:0007669"/>
    <property type="project" value="UniProtKB-KW"/>
</dbReference>
<evidence type="ECO:0000256" key="4">
    <source>
        <dbReference type="SAM" id="MobiDB-lite"/>
    </source>
</evidence>
<dbReference type="PROSITE" id="PS01183">
    <property type="entry name" value="UBIE_1"/>
    <property type="match status" value="1"/>
</dbReference>
<keyword evidence="6" id="KW-1185">Reference proteome</keyword>
<feature type="region of interest" description="Disordered" evidence="4">
    <location>
        <begin position="1"/>
        <end position="67"/>
    </location>
</feature>
<dbReference type="InterPro" id="IPR023576">
    <property type="entry name" value="UbiE/COQ5_MeTrFase_CS"/>
</dbReference>
<dbReference type="HAMAP" id="MF_01813">
    <property type="entry name" value="MenG_UbiE_methyltr"/>
    <property type="match status" value="1"/>
</dbReference>
<feature type="compositionally biased region" description="Low complexity" evidence="4">
    <location>
        <begin position="53"/>
        <end position="66"/>
    </location>
</feature>
<dbReference type="EMBL" id="CENE01000003">
    <property type="protein sequence ID" value="CEQ39508.1"/>
    <property type="molecule type" value="Genomic_DNA"/>
</dbReference>
<feature type="compositionally biased region" description="Low complexity" evidence="4">
    <location>
        <begin position="1"/>
        <end position="12"/>
    </location>
</feature>
<keyword evidence="1" id="KW-0489">Methyltransferase</keyword>
<dbReference type="PROSITE" id="PS01184">
    <property type="entry name" value="UBIE_2"/>
    <property type="match status" value="1"/>
</dbReference>
<feature type="compositionally biased region" description="Pro residues" evidence="4">
    <location>
        <begin position="41"/>
        <end position="52"/>
    </location>
</feature>
<dbReference type="PROSITE" id="PS51608">
    <property type="entry name" value="SAM_MT_UBIE"/>
    <property type="match status" value="1"/>
</dbReference>
<dbReference type="Pfam" id="PF01209">
    <property type="entry name" value="Ubie_methyltran"/>
    <property type="match status" value="2"/>
</dbReference>
<sequence length="343" mass="37546">MLTGPARQLAQRTARRAFSWTAAARTTPTNPLDPTSHPHPTSTPPPGPPPGPSASSSAASSSSTTHFGFRDVPEQLKESLVRGVFSSVASSYDVMNDAMSLGIHRLWKDHYVSKLDPHGGLRCLDVAGGTGDIAVRILDHAREKYGDRELSVKMLDINPEMLEEGKKRFARTMYHGSASCFSPFSLDLLPFADQRLLVVKTAPQVDFTLGNAEDLSTIESSSLDLYTIAFGIRNCTHIDRVLAEAYRVLKPGGVFSCLEFSKVTNPVLAKAYELYSFNVIPPLGHVLAADRDSYQYLVESIERFPQQDVFAGMIRDAGFTVPQEEPYENLTFGIAAIHTGVKV</sequence>